<dbReference type="InterPro" id="IPR043148">
    <property type="entry name" value="TagF_C"/>
</dbReference>
<evidence type="ECO:0000313" key="1">
    <source>
        <dbReference type="EMBL" id="HGY54371.1"/>
    </source>
</evidence>
<accession>A0A7V4TXR1</accession>
<organism evidence="1">
    <name type="scientific">Caldithrix abyssi</name>
    <dbReference type="NCBI Taxonomy" id="187145"/>
    <lineage>
        <taxon>Bacteria</taxon>
        <taxon>Pseudomonadati</taxon>
        <taxon>Calditrichota</taxon>
        <taxon>Calditrichia</taxon>
        <taxon>Calditrichales</taxon>
        <taxon>Calditrichaceae</taxon>
        <taxon>Caldithrix</taxon>
    </lineage>
</organism>
<name>A0A7V4TXR1_CALAY</name>
<dbReference type="AlphaFoldDB" id="A0A7V4TXR1"/>
<protein>
    <recommendedName>
        <fullName evidence="2">CDP-glycerol--glycerophosphate glycerophosphotransferase</fullName>
    </recommendedName>
</protein>
<dbReference type="GO" id="GO:0016020">
    <property type="term" value="C:membrane"/>
    <property type="evidence" value="ECO:0007669"/>
    <property type="project" value="InterPro"/>
</dbReference>
<dbReference type="Proteomes" id="UP000885779">
    <property type="component" value="Unassembled WGS sequence"/>
</dbReference>
<dbReference type="InterPro" id="IPR007554">
    <property type="entry name" value="Glycerophosphate_synth"/>
</dbReference>
<dbReference type="GO" id="GO:0047355">
    <property type="term" value="F:CDP-glycerol glycerophosphotransferase activity"/>
    <property type="evidence" value="ECO:0007669"/>
    <property type="project" value="InterPro"/>
</dbReference>
<sequence>MTLLDYLLPLLYWPMWKMASLLGRTIPLAFYAADPLDYEMFLPIQKHLKQTVECIAANSKTAAYFKKNNIPFRRYPAFPRAVIMGRHEAYKFPVKKMIRIGFDHGLYQFKRWTNPRYYNQFDVYFVSSEQQAKIATQKGIRTVKAVGYPKLDKAFDGSIGPNDLQELKKKLGLDSAKPTVIFTSTWDVGGLSALTRWIGRVGELTEQYNILLTAHPWTKPRLLERLKRIPGTFFLQESDVTPYLMLSDVFVGDYNSLIGEFCALDKPIITFRVGQDSSRALPEVQKMIADISLQVDSFDEIPAAIEHCLRKPNEKQAARQQANRILFLALDGQAGKRAAETIETVFVARK</sequence>
<dbReference type="PANTHER" id="PTHR37316">
    <property type="entry name" value="TEICHOIC ACID GLYCEROL-PHOSPHATE PRIMASE"/>
    <property type="match status" value="1"/>
</dbReference>
<dbReference type="Pfam" id="PF04464">
    <property type="entry name" value="Glyphos_transf"/>
    <property type="match status" value="1"/>
</dbReference>
<proteinExistence type="predicted"/>
<gene>
    <name evidence="1" type="ORF">ENK44_01590</name>
</gene>
<dbReference type="SUPFAM" id="SSF53756">
    <property type="entry name" value="UDP-Glycosyltransferase/glycogen phosphorylase"/>
    <property type="match status" value="1"/>
</dbReference>
<comment type="caution">
    <text evidence="1">The sequence shown here is derived from an EMBL/GenBank/DDBJ whole genome shotgun (WGS) entry which is preliminary data.</text>
</comment>
<dbReference type="EMBL" id="DRQG01000016">
    <property type="protein sequence ID" value="HGY54371.1"/>
    <property type="molecule type" value="Genomic_DNA"/>
</dbReference>
<dbReference type="InterPro" id="IPR051612">
    <property type="entry name" value="Teichoic_Acid_Biosynth"/>
</dbReference>
<dbReference type="Gene3D" id="3.40.50.12580">
    <property type="match status" value="1"/>
</dbReference>
<reference evidence="1" key="1">
    <citation type="journal article" date="2020" name="mSystems">
        <title>Genome- and Community-Level Interaction Insights into Carbon Utilization and Element Cycling Functions of Hydrothermarchaeota in Hydrothermal Sediment.</title>
        <authorList>
            <person name="Zhou Z."/>
            <person name="Liu Y."/>
            <person name="Xu W."/>
            <person name="Pan J."/>
            <person name="Luo Z.H."/>
            <person name="Li M."/>
        </authorList>
    </citation>
    <scope>NUCLEOTIDE SEQUENCE [LARGE SCALE GENOMIC DNA]</scope>
    <source>
        <strain evidence="1">HyVt-577</strain>
    </source>
</reference>
<evidence type="ECO:0008006" key="2">
    <source>
        <dbReference type="Google" id="ProtNLM"/>
    </source>
</evidence>
<dbReference type="PANTHER" id="PTHR37316:SF3">
    <property type="entry name" value="TEICHOIC ACID GLYCEROL-PHOSPHATE TRANSFERASE"/>
    <property type="match status" value="1"/>
</dbReference>